<evidence type="ECO:0000259" key="6">
    <source>
        <dbReference type="PROSITE" id="PS50102"/>
    </source>
</evidence>
<accession>A0A167K862</accession>
<feature type="compositionally biased region" description="Low complexity" evidence="5">
    <location>
        <begin position="176"/>
        <end position="193"/>
    </location>
</feature>
<dbReference type="SUPFAM" id="SSF54928">
    <property type="entry name" value="RNA-binding domain, RBD"/>
    <property type="match status" value="1"/>
</dbReference>
<sequence length="260" mass="28481">MSTSTKLEGGTTPSGLITMSDAEDEEMQEAGPSKRSAPQIRQDRLYVGNLHSSVDEYTLIKAFERFGKITSLDFLFHKAGPQKGKPRGYAFIEYSNKDEALKAMITMHDKLVRGRNLVVTFAHQAPPVDDPGRLGKRKTDTGRPTALSLMKNKGKLKTNDKIAALERKLAQMQKDSPTSPSPASLFPPSSESLPTPPNHPLPPKPPAASPAPVTPSAANSNPPIGNIRRLKDEPPDLKTLIEMHKKDKQRTERLGHRPVG</sequence>
<dbReference type="InterPro" id="IPR012677">
    <property type="entry name" value="Nucleotide-bd_a/b_plait_sf"/>
</dbReference>
<feature type="domain" description="RRM" evidence="6">
    <location>
        <begin position="43"/>
        <end position="124"/>
    </location>
</feature>
<dbReference type="Pfam" id="PF00076">
    <property type="entry name" value="RRM_1"/>
    <property type="match status" value="1"/>
</dbReference>
<feature type="region of interest" description="Disordered" evidence="5">
    <location>
        <begin position="124"/>
        <end position="146"/>
    </location>
</feature>
<feature type="compositionally biased region" description="Low complexity" evidence="5">
    <location>
        <begin position="214"/>
        <end position="223"/>
    </location>
</feature>
<feature type="compositionally biased region" description="Polar residues" evidence="5">
    <location>
        <begin position="1"/>
        <end position="17"/>
    </location>
</feature>
<protein>
    <recommendedName>
        <fullName evidence="1">Probable RNA-binding protein 18</fullName>
    </recommendedName>
    <alternativeName>
        <fullName evidence="3">RNA-binding motif protein 18</fullName>
    </alternativeName>
</protein>
<dbReference type="EMBL" id="KV417295">
    <property type="protein sequence ID" value="KZO94371.1"/>
    <property type="molecule type" value="Genomic_DNA"/>
</dbReference>
<evidence type="ECO:0000256" key="4">
    <source>
        <dbReference type="PROSITE-ProRule" id="PRU00176"/>
    </source>
</evidence>
<organism evidence="7 8">
    <name type="scientific">Calocera viscosa (strain TUFC12733)</name>
    <dbReference type="NCBI Taxonomy" id="1330018"/>
    <lineage>
        <taxon>Eukaryota</taxon>
        <taxon>Fungi</taxon>
        <taxon>Dikarya</taxon>
        <taxon>Basidiomycota</taxon>
        <taxon>Agaricomycotina</taxon>
        <taxon>Dacrymycetes</taxon>
        <taxon>Dacrymycetales</taxon>
        <taxon>Dacrymycetaceae</taxon>
        <taxon>Calocera</taxon>
    </lineage>
</organism>
<reference evidence="7 8" key="1">
    <citation type="journal article" date="2016" name="Mol. Biol. Evol.">
        <title>Comparative Genomics of Early-Diverging Mushroom-Forming Fungi Provides Insights into the Origins of Lignocellulose Decay Capabilities.</title>
        <authorList>
            <person name="Nagy L.G."/>
            <person name="Riley R."/>
            <person name="Tritt A."/>
            <person name="Adam C."/>
            <person name="Daum C."/>
            <person name="Floudas D."/>
            <person name="Sun H."/>
            <person name="Yadav J.S."/>
            <person name="Pangilinan J."/>
            <person name="Larsson K.H."/>
            <person name="Matsuura K."/>
            <person name="Barry K."/>
            <person name="Labutti K."/>
            <person name="Kuo R."/>
            <person name="Ohm R.A."/>
            <person name="Bhattacharya S.S."/>
            <person name="Shirouzu T."/>
            <person name="Yoshinaga Y."/>
            <person name="Martin F.M."/>
            <person name="Grigoriev I.V."/>
            <person name="Hibbett D.S."/>
        </authorList>
    </citation>
    <scope>NUCLEOTIDE SEQUENCE [LARGE SCALE GENOMIC DNA]</scope>
    <source>
        <strain evidence="7 8">TUFC12733</strain>
    </source>
</reference>
<feature type="compositionally biased region" description="Basic and acidic residues" evidence="5">
    <location>
        <begin position="130"/>
        <end position="141"/>
    </location>
</feature>
<evidence type="ECO:0000313" key="8">
    <source>
        <dbReference type="Proteomes" id="UP000076738"/>
    </source>
</evidence>
<dbReference type="OrthoDB" id="6730379at2759"/>
<evidence type="ECO:0000256" key="1">
    <source>
        <dbReference type="ARBA" id="ARBA00021141"/>
    </source>
</evidence>
<dbReference type="Proteomes" id="UP000076738">
    <property type="component" value="Unassembled WGS sequence"/>
</dbReference>
<evidence type="ECO:0000256" key="3">
    <source>
        <dbReference type="ARBA" id="ARBA00030780"/>
    </source>
</evidence>
<dbReference type="SMART" id="SM00360">
    <property type="entry name" value="RRM"/>
    <property type="match status" value="1"/>
</dbReference>
<keyword evidence="8" id="KW-1185">Reference proteome</keyword>
<dbReference type="STRING" id="1330018.A0A167K862"/>
<evidence type="ECO:0000313" key="7">
    <source>
        <dbReference type="EMBL" id="KZO94371.1"/>
    </source>
</evidence>
<name>A0A167K862_CALVF</name>
<proteinExistence type="predicted"/>
<dbReference type="GO" id="GO:0003723">
    <property type="term" value="F:RNA binding"/>
    <property type="evidence" value="ECO:0007669"/>
    <property type="project" value="UniProtKB-UniRule"/>
</dbReference>
<dbReference type="PANTHER" id="PTHR21245">
    <property type="entry name" value="HETEROGENEOUS NUCLEAR RIBONUCLEOPROTEIN"/>
    <property type="match status" value="1"/>
</dbReference>
<feature type="region of interest" description="Disordered" evidence="5">
    <location>
        <begin position="170"/>
        <end position="260"/>
    </location>
</feature>
<feature type="compositionally biased region" description="Pro residues" evidence="5">
    <location>
        <begin position="194"/>
        <end position="213"/>
    </location>
</feature>
<dbReference type="CDD" id="cd12355">
    <property type="entry name" value="RRM_RBM18"/>
    <property type="match status" value="1"/>
</dbReference>
<evidence type="ECO:0000256" key="2">
    <source>
        <dbReference type="ARBA" id="ARBA00022884"/>
    </source>
</evidence>
<dbReference type="Gene3D" id="3.30.70.330">
    <property type="match status" value="1"/>
</dbReference>
<feature type="region of interest" description="Disordered" evidence="5">
    <location>
        <begin position="1"/>
        <end position="40"/>
    </location>
</feature>
<gene>
    <name evidence="7" type="ORF">CALVIDRAFT_528858</name>
</gene>
<dbReference type="PROSITE" id="PS50102">
    <property type="entry name" value="RRM"/>
    <property type="match status" value="1"/>
</dbReference>
<dbReference type="InterPro" id="IPR035979">
    <property type="entry name" value="RBD_domain_sf"/>
</dbReference>
<dbReference type="AlphaFoldDB" id="A0A167K862"/>
<evidence type="ECO:0000256" key="5">
    <source>
        <dbReference type="SAM" id="MobiDB-lite"/>
    </source>
</evidence>
<feature type="compositionally biased region" description="Basic and acidic residues" evidence="5">
    <location>
        <begin position="229"/>
        <end position="260"/>
    </location>
</feature>
<keyword evidence="2 4" id="KW-0694">RNA-binding</keyword>
<dbReference type="InterPro" id="IPR039157">
    <property type="entry name" value="RBM18_RRM"/>
</dbReference>
<dbReference type="InterPro" id="IPR000504">
    <property type="entry name" value="RRM_dom"/>
</dbReference>